<dbReference type="GO" id="GO:0006617">
    <property type="term" value="P:SRP-dependent cotranslational protein targeting to membrane, signal sequence recognition"/>
    <property type="evidence" value="ECO:0007669"/>
    <property type="project" value="TreeGrafter"/>
</dbReference>
<dbReference type="Pfam" id="PF01922">
    <property type="entry name" value="SRP19"/>
    <property type="match status" value="1"/>
</dbReference>
<comment type="similarity">
    <text evidence="5">Belongs to the SRP19 family.</text>
</comment>
<keyword evidence="4 5" id="KW-0687">Ribonucleoprotein</keyword>
<dbReference type="GO" id="GO:0048500">
    <property type="term" value="C:signal recognition particle"/>
    <property type="evidence" value="ECO:0007669"/>
    <property type="project" value="UniProtKB-UniRule"/>
</dbReference>
<dbReference type="InterPro" id="IPR002778">
    <property type="entry name" value="Signal_recog_particle_SRP19"/>
</dbReference>
<dbReference type="SUPFAM" id="SSF69695">
    <property type="entry name" value="SRP19"/>
    <property type="match status" value="1"/>
</dbReference>
<evidence type="ECO:0000256" key="3">
    <source>
        <dbReference type="ARBA" id="ARBA00023135"/>
    </source>
</evidence>
<keyword evidence="5" id="KW-0694">RNA-binding</keyword>
<evidence type="ECO:0000256" key="4">
    <source>
        <dbReference type="ARBA" id="ARBA00023274"/>
    </source>
</evidence>
<dbReference type="EMBL" id="SUTG01000074">
    <property type="protein sequence ID" value="MBE6513340.1"/>
    <property type="molecule type" value="Genomic_DNA"/>
</dbReference>
<name>A0A8T3VTI6_METOL</name>
<evidence type="ECO:0000313" key="7">
    <source>
        <dbReference type="EMBL" id="MBE6513340.1"/>
    </source>
</evidence>
<dbReference type="PANTHER" id="PTHR17453:SF0">
    <property type="entry name" value="SIGNAL RECOGNITION PARTICLE 19 KDA PROTEIN"/>
    <property type="match status" value="1"/>
</dbReference>
<comment type="subunit">
    <text evidence="5">Part of the signal recognition particle protein translocation system, which is composed of SRP and FtsY. Archaeal SRP consists of a 7S RNA molecule of 300 nucleotides and two protein subunits: SRP54 and SRP19.</text>
</comment>
<feature type="region of interest" description="Disordered" evidence="6">
    <location>
        <begin position="86"/>
        <end position="110"/>
    </location>
</feature>
<dbReference type="HAMAP" id="MF_00305">
    <property type="entry name" value="SRP19"/>
    <property type="match status" value="1"/>
</dbReference>
<comment type="function">
    <text evidence="5">Involved in targeting and insertion of nascent membrane proteins into the cytoplasmic membrane. Binds directly to 7S RNA and mediates binding of the 54 kDa subunit of the SRP.</text>
</comment>
<comment type="subcellular location">
    <subcellularLocation>
        <location evidence="1 5">Cytoplasm</location>
    </subcellularLocation>
</comment>
<keyword evidence="2 5" id="KW-0963">Cytoplasm</keyword>
<keyword evidence="3 5" id="KW-0733">Signal recognition particle</keyword>
<evidence type="ECO:0000256" key="6">
    <source>
        <dbReference type="SAM" id="MobiDB-lite"/>
    </source>
</evidence>
<evidence type="ECO:0000256" key="5">
    <source>
        <dbReference type="HAMAP-Rule" id="MF_00305"/>
    </source>
</evidence>
<evidence type="ECO:0000313" key="8">
    <source>
        <dbReference type="Proteomes" id="UP000732619"/>
    </source>
</evidence>
<dbReference type="PANTHER" id="PTHR17453">
    <property type="entry name" value="SIGNAL RECOGNITION PARTICLE 19 KD PROTEIN"/>
    <property type="match status" value="1"/>
</dbReference>
<comment type="caution">
    <text evidence="7">The sequence shown here is derived from an EMBL/GenBank/DDBJ whole genome shotgun (WGS) entry which is preliminary data.</text>
</comment>
<dbReference type="InterPro" id="IPR022938">
    <property type="entry name" value="SRP19_arc-type"/>
</dbReference>
<evidence type="ECO:0000256" key="2">
    <source>
        <dbReference type="ARBA" id="ARBA00022490"/>
    </source>
</evidence>
<gene>
    <name evidence="5" type="primary">srp19</name>
    <name evidence="7" type="ORF">E7Z75_09440</name>
</gene>
<dbReference type="Gene3D" id="3.30.56.30">
    <property type="entry name" value="Signal recognition particle, SRP19-like subunit"/>
    <property type="match status" value="1"/>
</dbReference>
<protein>
    <recommendedName>
        <fullName evidence="5">Signal recognition particle 19 kDa protein</fullName>
        <shortName evidence="5">SRP19</shortName>
    </recommendedName>
</protein>
<reference evidence="7" key="1">
    <citation type="submission" date="2019-04" db="EMBL/GenBank/DDBJ databases">
        <title>Evolution of Biomass-Degrading Anaerobic Consortia Revealed by Metagenomics.</title>
        <authorList>
            <person name="Peng X."/>
        </authorList>
    </citation>
    <scope>NUCLEOTIDE SEQUENCE</scope>
    <source>
        <strain evidence="7">SIG14</strain>
    </source>
</reference>
<proteinExistence type="inferred from homology"/>
<dbReference type="AlphaFoldDB" id="A0A8T3VTI6"/>
<dbReference type="GO" id="GO:0008312">
    <property type="term" value="F:7S RNA binding"/>
    <property type="evidence" value="ECO:0007669"/>
    <property type="project" value="UniProtKB-UniRule"/>
</dbReference>
<evidence type="ECO:0000256" key="1">
    <source>
        <dbReference type="ARBA" id="ARBA00004496"/>
    </source>
</evidence>
<dbReference type="InterPro" id="IPR036521">
    <property type="entry name" value="SRP19-like_sf"/>
</dbReference>
<organism evidence="7 8">
    <name type="scientific">Methanobrevibacter olleyae</name>
    <dbReference type="NCBI Taxonomy" id="294671"/>
    <lineage>
        <taxon>Archaea</taxon>
        <taxon>Methanobacteriati</taxon>
        <taxon>Methanobacteriota</taxon>
        <taxon>Methanomada group</taxon>
        <taxon>Methanobacteria</taxon>
        <taxon>Methanobacteriales</taxon>
        <taxon>Methanobacteriaceae</taxon>
        <taxon>Methanobrevibacter</taxon>
    </lineage>
</organism>
<accession>A0A8T3VTI6</accession>
<feature type="compositionally biased region" description="Basic residues" evidence="6">
    <location>
        <begin position="99"/>
        <end position="110"/>
    </location>
</feature>
<sequence>MKDVMIWPIYLDAEKSLNEGRKVSKEYAIPEPRIKEIVKATQKLRYKYYAEEDKAYPGEWYNKSGRITITSDDSKKEILINLSNTIKQMRETKQSNRPNNKKGKKGKRKK</sequence>
<dbReference type="Proteomes" id="UP000732619">
    <property type="component" value="Unassembled WGS sequence"/>
</dbReference>